<evidence type="ECO:0000259" key="7">
    <source>
        <dbReference type="SMART" id="SM00859"/>
    </source>
</evidence>
<comment type="catalytic activity">
    <reaction evidence="5">
        <text>N-acetyl-L-glutamate 5-semialdehyde + phosphate + NADP(+) = N-acetyl-L-glutamyl 5-phosphate + NADPH + H(+)</text>
        <dbReference type="Rhea" id="RHEA:21588"/>
        <dbReference type="ChEBI" id="CHEBI:15378"/>
        <dbReference type="ChEBI" id="CHEBI:29123"/>
        <dbReference type="ChEBI" id="CHEBI:43474"/>
        <dbReference type="ChEBI" id="CHEBI:57783"/>
        <dbReference type="ChEBI" id="CHEBI:57936"/>
        <dbReference type="ChEBI" id="CHEBI:58349"/>
        <dbReference type="EC" id="1.2.1.38"/>
    </reaction>
</comment>
<keyword evidence="5" id="KW-0963">Cytoplasm</keyword>
<keyword evidence="9" id="KW-1185">Reference proteome</keyword>
<dbReference type="PANTHER" id="PTHR32338">
    <property type="entry name" value="N-ACETYL-GAMMA-GLUTAMYL-PHOSPHATE REDUCTASE, CHLOROPLASTIC-RELATED-RELATED"/>
    <property type="match status" value="1"/>
</dbReference>
<comment type="similarity">
    <text evidence="5">Belongs to the NAGSA dehydrogenase family. Type 1 subfamily.</text>
</comment>
<comment type="caution">
    <text evidence="8">The sequence shown here is derived from an EMBL/GenBank/DDBJ whole genome shotgun (WGS) entry which is preliminary data.</text>
</comment>
<dbReference type="CDD" id="cd23934">
    <property type="entry name" value="AGPR_1_C"/>
    <property type="match status" value="1"/>
</dbReference>
<reference evidence="8 9" key="1">
    <citation type="submission" date="2015-11" db="EMBL/GenBank/DDBJ databases">
        <authorList>
            <person name="Lin W."/>
        </authorList>
    </citation>
    <scope>NUCLEOTIDE SEQUENCE [LARGE SCALE GENOMIC DNA]</scope>
    <source>
        <strain evidence="8 9">HCH-1</strain>
    </source>
</reference>
<dbReference type="InterPro" id="IPR000534">
    <property type="entry name" value="Semialdehyde_DH_NAD-bd"/>
</dbReference>
<gene>
    <name evidence="5 8" type="primary">argC</name>
    <name evidence="8" type="ORF">ASN18_2378</name>
</gene>
<keyword evidence="2 5" id="KW-0028">Amino-acid biosynthesis</keyword>
<comment type="function">
    <text evidence="5">Catalyzes the NADPH-dependent reduction of N-acetyl-5-glutamyl phosphate to yield N-acetyl-L-glutamate 5-semialdehyde.</text>
</comment>
<feature type="domain" description="Semialdehyde dehydrogenase NAD-binding" evidence="7">
    <location>
        <begin position="5"/>
        <end position="144"/>
    </location>
</feature>
<evidence type="ECO:0000256" key="3">
    <source>
        <dbReference type="ARBA" id="ARBA00022857"/>
    </source>
</evidence>
<dbReference type="PROSITE" id="PS01224">
    <property type="entry name" value="ARGC"/>
    <property type="match status" value="1"/>
</dbReference>
<dbReference type="InterPro" id="IPR023013">
    <property type="entry name" value="AGPR_AS"/>
</dbReference>
<dbReference type="SMART" id="SM00859">
    <property type="entry name" value="Semialdhyde_dh"/>
    <property type="match status" value="1"/>
</dbReference>
<dbReference type="GO" id="GO:0003942">
    <property type="term" value="F:N-acetyl-gamma-glutamyl-phosphate reductase activity"/>
    <property type="evidence" value="ECO:0007669"/>
    <property type="project" value="UniProtKB-EC"/>
</dbReference>
<evidence type="ECO:0000256" key="6">
    <source>
        <dbReference type="PROSITE-ProRule" id="PRU10010"/>
    </source>
</evidence>
<dbReference type="CDD" id="cd17895">
    <property type="entry name" value="AGPR_1_N"/>
    <property type="match status" value="1"/>
</dbReference>
<feature type="active site" evidence="5 6">
    <location>
        <position position="152"/>
    </location>
</feature>
<dbReference type="Gene3D" id="3.40.50.720">
    <property type="entry name" value="NAD(P)-binding Rossmann-like Domain"/>
    <property type="match status" value="1"/>
</dbReference>
<dbReference type="Proteomes" id="UP000060487">
    <property type="component" value="Unassembled WGS sequence"/>
</dbReference>
<comment type="subcellular location">
    <subcellularLocation>
        <location evidence="5">Cytoplasm</location>
    </subcellularLocation>
</comment>
<accession>A0ABR5SF62</accession>
<dbReference type="PANTHER" id="PTHR32338:SF10">
    <property type="entry name" value="N-ACETYL-GAMMA-GLUTAMYL-PHOSPHATE REDUCTASE, CHLOROPLASTIC-RELATED"/>
    <property type="match status" value="1"/>
</dbReference>
<dbReference type="Gene3D" id="3.30.360.10">
    <property type="entry name" value="Dihydrodipicolinate Reductase, domain 2"/>
    <property type="match status" value="1"/>
</dbReference>
<proteinExistence type="inferred from homology"/>
<dbReference type="SUPFAM" id="SSF51735">
    <property type="entry name" value="NAD(P)-binding Rossmann-fold domains"/>
    <property type="match status" value="1"/>
</dbReference>
<keyword evidence="1 5" id="KW-0055">Arginine biosynthesis</keyword>
<organism evidence="8 9">
    <name type="scientific">Candidatus Magnetominusculus xianensis</name>
    <dbReference type="NCBI Taxonomy" id="1748249"/>
    <lineage>
        <taxon>Bacteria</taxon>
        <taxon>Pseudomonadati</taxon>
        <taxon>Nitrospirota</taxon>
        <taxon>Nitrospiria</taxon>
        <taxon>Nitrospirales</taxon>
        <taxon>Nitrospiraceae</taxon>
        <taxon>Candidatus Magnetominusculus</taxon>
    </lineage>
</organism>
<dbReference type="HAMAP" id="MF_00150">
    <property type="entry name" value="ArgC_type1"/>
    <property type="match status" value="1"/>
</dbReference>
<evidence type="ECO:0000313" key="8">
    <source>
        <dbReference type="EMBL" id="KWT82789.1"/>
    </source>
</evidence>
<dbReference type="Pfam" id="PF22698">
    <property type="entry name" value="Semialdhyde_dhC_1"/>
    <property type="match status" value="1"/>
</dbReference>
<dbReference type="InterPro" id="IPR036291">
    <property type="entry name" value="NAD(P)-bd_dom_sf"/>
</dbReference>
<protein>
    <recommendedName>
        <fullName evidence="5">N-acetyl-gamma-glutamyl-phosphate reductase</fullName>
        <shortName evidence="5">AGPR</shortName>
        <ecNumber evidence="5">1.2.1.38</ecNumber>
    </recommendedName>
    <alternativeName>
        <fullName evidence="5">N-acetyl-glutamate semialdehyde dehydrogenase</fullName>
        <shortName evidence="5">NAGSA dehydrogenase</shortName>
    </alternativeName>
</protein>
<evidence type="ECO:0000256" key="1">
    <source>
        <dbReference type="ARBA" id="ARBA00022571"/>
    </source>
</evidence>
<evidence type="ECO:0000256" key="5">
    <source>
        <dbReference type="HAMAP-Rule" id="MF_00150"/>
    </source>
</evidence>
<evidence type="ECO:0000256" key="4">
    <source>
        <dbReference type="ARBA" id="ARBA00023002"/>
    </source>
</evidence>
<dbReference type="NCBIfam" id="TIGR01850">
    <property type="entry name" value="argC"/>
    <property type="match status" value="1"/>
</dbReference>
<keyword evidence="4 5" id="KW-0560">Oxidoreductase</keyword>
<dbReference type="InterPro" id="IPR000706">
    <property type="entry name" value="AGPR_type-1"/>
</dbReference>
<comment type="pathway">
    <text evidence="5">Amino-acid biosynthesis; L-arginine biosynthesis; N(2)-acetyl-L-ornithine from L-glutamate: step 3/4.</text>
</comment>
<dbReference type="EC" id="1.2.1.38" evidence="5"/>
<keyword evidence="3 5" id="KW-0521">NADP</keyword>
<dbReference type="InterPro" id="IPR058924">
    <property type="entry name" value="AGPR_dimerisation_dom"/>
</dbReference>
<evidence type="ECO:0000313" key="9">
    <source>
        <dbReference type="Proteomes" id="UP000060487"/>
    </source>
</evidence>
<dbReference type="Pfam" id="PF01118">
    <property type="entry name" value="Semialdhyde_dh"/>
    <property type="match status" value="1"/>
</dbReference>
<sequence>MTKIRAVICGASGYTGSELLRILKHVPEVEITAVTSEQSAGKEVTELFPHLYTYKGVRFVPLDKNALLDKGDIFFLALPHSASQEAVEFFHSRGKKVIDLSADYRLRNLQLYERWYKTNHRFSDTLKHAVYGLPELYREEIKDASLVANPGCYPTTAILALLPALRQGIINTEHIVIDSKSGVSGAGRKSEVAYSFCEIETGFKAYGVAAHRHTPEIEQELSCIAGSAVNVTFTPHLLPVARGMLSTVYAPLKHTIKSGGLGELHSIYGSAYKDEPFVDVLPMGKYPDIRNVRGTNLCQLGIAISENGTLIVISAIDNLVKGASGQAVQNMNIMFGLDETTGLDLLPVVP</sequence>
<dbReference type="EMBL" id="LNQR01000083">
    <property type="protein sequence ID" value="KWT82789.1"/>
    <property type="molecule type" value="Genomic_DNA"/>
</dbReference>
<evidence type="ECO:0000256" key="2">
    <source>
        <dbReference type="ARBA" id="ARBA00022605"/>
    </source>
</evidence>
<dbReference type="InterPro" id="IPR050085">
    <property type="entry name" value="AGPR"/>
</dbReference>
<dbReference type="RefSeq" id="WP_085052978.1">
    <property type="nucleotide sequence ID" value="NZ_LNQR01000083.1"/>
</dbReference>
<dbReference type="SUPFAM" id="SSF55347">
    <property type="entry name" value="Glyceraldehyde-3-phosphate dehydrogenase-like, C-terminal domain"/>
    <property type="match status" value="1"/>
</dbReference>
<name>A0ABR5SF62_9BACT</name>